<reference evidence="4" key="3">
    <citation type="submission" date="2025-04" db="UniProtKB">
        <authorList>
            <consortium name="RefSeq"/>
        </authorList>
    </citation>
    <scope>IDENTIFICATION</scope>
    <source>
        <strain evidence="4">CBS 304.34</strain>
    </source>
</reference>
<evidence type="ECO:0000313" key="2">
    <source>
        <dbReference type="EMBL" id="KAF2801527.1"/>
    </source>
</evidence>
<dbReference type="EMBL" id="MU003729">
    <property type="protein sequence ID" value="KAF2801527.1"/>
    <property type="molecule type" value="Genomic_DNA"/>
</dbReference>
<feature type="compositionally biased region" description="Basic residues" evidence="1">
    <location>
        <begin position="112"/>
        <end position="121"/>
    </location>
</feature>
<reference evidence="2 4" key="1">
    <citation type="journal article" date="2020" name="Stud. Mycol.">
        <title>101 Dothideomycetes genomes: a test case for predicting lifestyles and emergence of pathogens.</title>
        <authorList>
            <person name="Haridas S."/>
            <person name="Albert R."/>
            <person name="Binder M."/>
            <person name="Bloem J."/>
            <person name="Labutti K."/>
            <person name="Salamov A."/>
            <person name="Andreopoulos B."/>
            <person name="Baker S."/>
            <person name="Barry K."/>
            <person name="Bills G."/>
            <person name="Bluhm B."/>
            <person name="Cannon C."/>
            <person name="Castanera R."/>
            <person name="Culley D."/>
            <person name="Daum C."/>
            <person name="Ezra D."/>
            <person name="Gonzalez J."/>
            <person name="Henrissat B."/>
            <person name="Kuo A."/>
            <person name="Liang C."/>
            <person name="Lipzen A."/>
            <person name="Lutzoni F."/>
            <person name="Magnuson J."/>
            <person name="Mondo S."/>
            <person name="Nolan M."/>
            <person name="Ohm R."/>
            <person name="Pangilinan J."/>
            <person name="Park H.-J."/>
            <person name="Ramirez L."/>
            <person name="Alfaro M."/>
            <person name="Sun H."/>
            <person name="Tritt A."/>
            <person name="Yoshinaga Y."/>
            <person name="Zwiers L.-H."/>
            <person name="Turgeon B."/>
            <person name="Goodwin S."/>
            <person name="Spatafora J."/>
            <person name="Crous P."/>
            <person name="Grigoriev I."/>
        </authorList>
    </citation>
    <scope>NUCLEOTIDE SEQUENCE</scope>
    <source>
        <strain evidence="2 4">CBS 304.34</strain>
    </source>
</reference>
<keyword evidence="3" id="KW-1185">Reference proteome</keyword>
<dbReference type="GeneID" id="54462411"/>
<protein>
    <submittedName>
        <fullName evidence="2 4">Uncharacterized protein</fullName>
    </submittedName>
</protein>
<evidence type="ECO:0000313" key="3">
    <source>
        <dbReference type="Proteomes" id="UP000504636"/>
    </source>
</evidence>
<gene>
    <name evidence="2 4" type="ORF">BDZ99DRAFT_469533</name>
</gene>
<sequence length="142" mass="16225">MYDALNFVAAHGISEVSPEESKRIRRKVDMILMPMLFVTYTLNFMDRQAVSYSANFGLKKDNRVGHTSESATSSRKRDASTNNQYASTTQRAINPKRRQASLSSPSYPTKSNSKRTTRCRHIQCPQKHAPRPTRRNDCTTRL</sequence>
<dbReference type="AlphaFoldDB" id="A0A6A6Y135"/>
<dbReference type="Proteomes" id="UP000504636">
    <property type="component" value="Unplaced"/>
</dbReference>
<feature type="compositionally biased region" description="Polar residues" evidence="1">
    <location>
        <begin position="80"/>
        <end position="92"/>
    </location>
</feature>
<feature type="region of interest" description="Disordered" evidence="1">
    <location>
        <begin position="60"/>
        <end position="142"/>
    </location>
</feature>
<reference evidence="4" key="2">
    <citation type="submission" date="2020-04" db="EMBL/GenBank/DDBJ databases">
        <authorList>
            <consortium name="NCBI Genome Project"/>
        </authorList>
    </citation>
    <scope>NUCLEOTIDE SEQUENCE</scope>
    <source>
        <strain evidence="4">CBS 304.34</strain>
    </source>
</reference>
<dbReference type="OrthoDB" id="6730379at2759"/>
<name>A0A6A6Y135_9PEZI</name>
<accession>A0A6A6Y135</accession>
<evidence type="ECO:0000313" key="4">
    <source>
        <dbReference type="RefSeq" id="XP_033568491.1"/>
    </source>
</evidence>
<evidence type="ECO:0000256" key="1">
    <source>
        <dbReference type="SAM" id="MobiDB-lite"/>
    </source>
</evidence>
<feature type="compositionally biased region" description="Polar residues" evidence="1">
    <location>
        <begin position="100"/>
        <end position="111"/>
    </location>
</feature>
<dbReference type="RefSeq" id="XP_033568491.1">
    <property type="nucleotide sequence ID" value="XM_033721518.1"/>
</dbReference>
<proteinExistence type="predicted"/>
<organism evidence="2">
    <name type="scientific">Mytilinidion resinicola</name>
    <dbReference type="NCBI Taxonomy" id="574789"/>
    <lineage>
        <taxon>Eukaryota</taxon>
        <taxon>Fungi</taxon>
        <taxon>Dikarya</taxon>
        <taxon>Ascomycota</taxon>
        <taxon>Pezizomycotina</taxon>
        <taxon>Dothideomycetes</taxon>
        <taxon>Pleosporomycetidae</taxon>
        <taxon>Mytilinidiales</taxon>
        <taxon>Mytilinidiaceae</taxon>
        <taxon>Mytilinidion</taxon>
    </lineage>
</organism>